<dbReference type="Proteomes" id="UP000289718">
    <property type="component" value="Unassembled WGS sequence"/>
</dbReference>
<dbReference type="Pfam" id="PF14400">
    <property type="entry name" value="Transglut_i_TM"/>
    <property type="match status" value="1"/>
</dbReference>
<comment type="caution">
    <text evidence="4">The sequence shown here is derived from an EMBL/GenBank/DDBJ whole genome shotgun (WGS) entry which is preliminary data.</text>
</comment>
<feature type="transmembrane region" description="Helical" evidence="1">
    <location>
        <begin position="484"/>
        <end position="503"/>
    </location>
</feature>
<keyword evidence="1" id="KW-1133">Transmembrane helix</keyword>
<dbReference type="InterPro" id="IPR025838">
    <property type="entry name" value="Transglut_i_TM"/>
</dbReference>
<proteinExistence type="predicted"/>
<dbReference type="RefSeq" id="WP_129062029.1">
    <property type="nucleotide sequence ID" value="NZ_NXIE01000004.1"/>
</dbReference>
<gene>
    <name evidence="4" type="ORF">CP965_10315</name>
</gene>
<feature type="transmembrane region" description="Helical" evidence="1">
    <location>
        <begin position="12"/>
        <end position="37"/>
    </location>
</feature>
<feature type="domain" description="7 transmembrane helices usually fused to an inactive transglutaminase" evidence="3">
    <location>
        <begin position="271"/>
        <end position="515"/>
    </location>
</feature>
<feature type="transmembrane region" description="Helical" evidence="1">
    <location>
        <begin position="389"/>
        <end position="414"/>
    </location>
</feature>
<evidence type="ECO:0000313" key="4">
    <source>
        <dbReference type="EMBL" id="RXK12164.1"/>
    </source>
</evidence>
<keyword evidence="1" id="KW-0812">Transmembrane</keyword>
<feature type="transmembrane region" description="Helical" evidence="1">
    <location>
        <begin position="356"/>
        <end position="383"/>
    </location>
</feature>
<protein>
    <recommendedName>
        <fullName evidence="6">Gonadoliberin III</fullName>
    </recommendedName>
</protein>
<evidence type="ECO:0000256" key="1">
    <source>
        <dbReference type="SAM" id="Phobius"/>
    </source>
</evidence>
<dbReference type="EMBL" id="NXIE01000004">
    <property type="protein sequence ID" value="RXK12164.1"/>
    <property type="molecule type" value="Genomic_DNA"/>
</dbReference>
<keyword evidence="5" id="KW-1185">Reference proteome</keyword>
<accession>A0A4Q1ARG9</accession>
<dbReference type="OrthoDB" id="253840at2"/>
<dbReference type="AlphaFoldDB" id="A0A4Q1ARG9"/>
<keyword evidence="1" id="KW-0472">Membrane</keyword>
<organism evidence="4 5">
    <name type="scientific">Halarcobacter mediterraneus</name>
    <dbReference type="NCBI Taxonomy" id="2023153"/>
    <lineage>
        <taxon>Bacteria</taxon>
        <taxon>Pseudomonadati</taxon>
        <taxon>Campylobacterota</taxon>
        <taxon>Epsilonproteobacteria</taxon>
        <taxon>Campylobacterales</taxon>
        <taxon>Arcobacteraceae</taxon>
        <taxon>Halarcobacter</taxon>
    </lineage>
</organism>
<feature type="transmembrane region" description="Helical" evidence="1">
    <location>
        <begin position="454"/>
        <end position="472"/>
    </location>
</feature>
<evidence type="ECO:0000313" key="5">
    <source>
        <dbReference type="Proteomes" id="UP000289718"/>
    </source>
</evidence>
<reference evidence="4 5" key="1">
    <citation type="submission" date="2017-09" db="EMBL/GenBank/DDBJ databases">
        <title>Genomics of the genus Arcobacter.</title>
        <authorList>
            <person name="Perez-Cataluna A."/>
            <person name="Figueras M.J."/>
            <person name="Salas-Masso N."/>
        </authorList>
    </citation>
    <scope>NUCLEOTIDE SEQUENCE [LARGE SCALE GENOMIC DNA]</scope>
    <source>
        <strain evidence="4 5">F156-34</strain>
    </source>
</reference>
<feature type="transmembrane region" description="Helical" evidence="1">
    <location>
        <begin position="326"/>
        <end position="344"/>
    </location>
</feature>
<dbReference type="Pfam" id="PF14402">
    <property type="entry name" value="7TM_transglut"/>
    <property type="match status" value="1"/>
</dbReference>
<evidence type="ECO:0000259" key="3">
    <source>
        <dbReference type="Pfam" id="PF14402"/>
    </source>
</evidence>
<feature type="transmembrane region" description="Helical" evidence="1">
    <location>
        <begin position="421"/>
        <end position="439"/>
    </location>
</feature>
<evidence type="ECO:0008006" key="6">
    <source>
        <dbReference type="Google" id="ProtNLM"/>
    </source>
</evidence>
<dbReference type="InterPro" id="IPR025840">
    <property type="entry name" value="7TM_transglut"/>
</dbReference>
<sequence length="519" mass="59235">MRSKFKLSNTHKVIFFSFFLIILAFSLITYKIVYLGFPLFQDETDNIWNIEAKITFDSKIKDNSGIVSLTIPSKQNGFLIINEDSSSPNYGYSVQTLNDVRKGIWSKRQIQGEQTLYYSIDVIKDKYNKIKPKEDFEQEIYSEDVKNPIMMASKSILDSIYSKSANSLTFTSLLIEEFNLKQPSQSTKLIRNNFMSTDKQKRDSLVKMINFMGYSVRTVGALYLEDKKRNIDLVPMLEVFYKDKWYLFDINKGMTPNNLDIFIWQRGTQFLLEAEGVKNSSVRFSITKNIVPARSAALVKDIKNESTLLDFSLFVLPNETQNTFKFLLLVPLGALVVVFMRVVIGLKTSGTFMPILLSMAFIETQLVPGIVMFIVVVTIGLIVRSYLSYLNLLLVARISSVLIVVLAIMAFVAIMSQKLNLGYATSITFFPIIILSWTIERMSILWEEEGAKEVFQQGSGSLIVAIVAFFAMTNKTLSFLTFNFPEVLLIVLGLTILLGRYSGYRLSELYRFKTMVDNK</sequence>
<name>A0A4Q1ARG9_9BACT</name>
<evidence type="ECO:0000259" key="2">
    <source>
        <dbReference type="Pfam" id="PF14400"/>
    </source>
</evidence>
<feature type="domain" description="Inactive transglutaminase fused to 7 transmembrane helices" evidence="2">
    <location>
        <begin position="30"/>
        <end position="192"/>
    </location>
</feature>